<protein>
    <recommendedName>
        <fullName evidence="6">Leucine-rich repeat protein</fullName>
    </recommendedName>
</protein>
<reference evidence="5" key="1">
    <citation type="submission" date="2012-02" db="EMBL/GenBank/DDBJ databases">
        <title>Genome sequencing of Giardia lamblia Genotypes A2 and B isolates (DH and GS) and comparative analysis with the genomes of Genotypes A1 and E (WB and Pig).</title>
        <authorList>
            <person name="Adam R."/>
            <person name="Dahlstrom E."/>
            <person name="Martens C."/>
            <person name="Bruno D."/>
            <person name="Barbian K."/>
            <person name="Porcella S.F."/>
            <person name="Nash T."/>
        </authorList>
    </citation>
    <scope>NUCLEOTIDE SEQUENCE</scope>
    <source>
        <strain evidence="5">DH</strain>
    </source>
</reference>
<dbReference type="VEuPathDB" id="GiardiaDB:GL50803_005543"/>
<evidence type="ECO:0008006" key="6">
    <source>
        <dbReference type="Google" id="ProtNLM"/>
    </source>
</evidence>
<comment type="caution">
    <text evidence="4">The sequence shown here is derived from an EMBL/GenBank/DDBJ whole genome shotgun (WGS) entry which is preliminary data.</text>
</comment>
<sequence>MAADPYVILCEANPQVCLDFAQHAFEEPVQCVADHLSGYAKAVAESTPPSNTITLFLHPRYHKVAGLERFLGGLTLLRLIRCRITNIEEAAKVTGLRFLWLDDNRITHVAELSALPRLEYLSLPDNHLTDKSLSDLKSTSLRGLNVANNPVFYTTWLANLPNLVHLDISRTNISNFNALPVLCPKLYSVDISATRVYNFVSLLNMLHGSFPMLRSIHVESRAGRTPFFELMSFAEIEQFFAYVITKYDLQLRTINGLHYTASDITKNYSLCCAAPSVKQYKLISLMLNQDLNQFIAACDAYTRPFLREIYKSYERLKCDLMDLRLLLLCKEHVNDYISATEAENAEGMRRDFAELHKLGFVELNNLNQGLAAALALLRQLYLRYHEVVGLSFLKIDLFKAVTGLSEELFPQRKAQLEDALSRFTVFSTLHSNRIADTYFSRQKYQALEISETCIAPTLNYLEEISSMKQDPLMYVCMSDIFDMNREDVYKDTAFPLNIFGLVHEIMGANIICATGKVLNLNVIHRSAIVKAEATEETNEKITEVLTEDIYKQYFQMASKTTQRQHHPFNIRPGLRRIPLYDEGQLLDLIAKIRIGEPLVLIAVKLSDQTIAVHDGRKHLDINTTMYTTVGTTIIYRKGPASKVAQKSRAEQLSKTVVECSPMVATEHRIPLFYSSHDPLLQWLLTMVWQQYKTHIDALSNVIPDSAIACTEVGQENTSARGVKSGPGHTASIAPPRFTPLVNLIAHQGQITPDKIATERDSITVQQPASTARMVDLHNCGLTSTQLQEHPDLLSSYSSAERLSLACNLLTSVSISLPSLKCLDLSSNMLKEIAIDCPDLIFFDVSSNNISYVSDLLRGLSAATRQSLRHIVIFDNPFTIQSSINLYYALHVIGFLPSLQSINGRMIKPLIARKNMAGNPAMLCEVFNITIESKDLTEMVALLDLDNASPWMTETYNLMNPSSASTGTAIVARTYFELSPVILGHHINYSMIGAFDIPKTLPDTLLSVDLSYNFVVKPSNLLSYSSIRVLNLSNCKITSKTLDLLAHSLDRLVDLDISCNNITSINSLAAYSETLSTLHMNCNPGLEIDTLPDLPQLRTVSCIGIKSSAEKVAITLSNRCSNCTHVILPPSDPVPGIIYMLPLQCLNCVSIDPSTIRQNRLKLIGSLNQEIVTSLNAWNGKNTLSLSNSGIMTLNFEKSISHIVTAAETIFASGNAITNISSLKEFSSLIQIDLSYNKISDPFNGLKSNTLEALNVSYNPIGSIKVTNTMLPCLKCLILRGCNISSLPNNAFSAVGRMLTYLDIGENPLITVSKDCFSGLVKLKTLKCDLCNIRSVEFLEPLTSYGTLLLLDLRANKIHNGDKTLDTLKKLRSLTKLFVAENPFSVREKNIAEFRVKLFYTIENLVELEGIAKTAEEVSRLEQYIQWRLEKDAKSEVQIVRFTIGDAAHSTSQPVLPLVKNDHIANTANSSRSTERPSIGATRRFSGHAASKPTLNGIVITGITRKNT</sequence>
<name>V6TJB9_GIAIN</name>
<evidence type="ECO:0000256" key="3">
    <source>
        <dbReference type="SAM" id="MobiDB-lite"/>
    </source>
</evidence>
<evidence type="ECO:0000256" key="1">
    <source>
        <dbReference type="ARBA" id="ARBA00022614"/>
    </source>
</evidence>
<dbReference type="PROSITE" id="PS51450">
    <property type="entry name" value="LRR"/>
    <property type="match status" value="2"/>
</dbReference>
<dbReference type="PANTHER" id="PTHR46652">
    <property type="entry name" value="LEUCINE-RICH REPEAT AND IQ DOMAIN-CONTAINING PROTEIN 1-RELATED"/>
    <property type="match status" value="1"/>
</dbReference>
<keyword evidence="2" id="KW-0677">Repeat</keyword>
<dbReference type="InterPro" id="IPR050836">
    <property type="entry name" value="SDS22/Internalin_LRR"/>
</dbReference>
<dbReference type="SMART" id="SM00365">
    <property type="entry name" value="LRR_SD22"/>
    <property type="match status" value="4"/>
</dbReference>
<dbReference type="VEuPathDB" id="GiardiaDB:QR46_1662"/>
<reference evidence="4 5" key="2">
    <citation type="journal article" date="2013" name="Genome Biol. Evol.">
        <title>Genome sequencing of Giardia lamblia genotypes A2 and B isolates (DH and GS) and comparative analysis with the genomes of genotypes A1 and E (WB and Pig).</title>
        <authorList>
            <person name="Adam R.D."/>
            <person name="Dahlstrom E.W."/>
            <person name="Martens C.A."/>
            <person name="Bruno D.P."/>
            <person name="Barbian K.D."/>
            <person name="Ricklefs S.M."/>
            <person name="Hernandez M.M."/>
            <person name="Narla N.P."/>
            <person name="Patel R.B."/>
            <person name="Porcella S.F."/>
            <person name="Nash T.E."/>
        </authorList>
    </citation>
    <scope>NUCLEOTIDE SEQUENCE [LARGE SCALE GENOMIC DNA]</scope>
    <source>
        <strain evidence="4 5">DH</strain>
    </source>
</reference>
<dbReference type="SUPFAM" id="SSF52058">
    <property type="entry name" value="L domain-like"/>
    <property type="match status" value="3"/>
</dbReference>
<dbReference type="InterPro" id="IPR003591">
    <property type="entry name" value="Leu-rich_rpt_typical-subtyp"/>
</dbReference>
<dbReference type="VEuPathDB" id="GiardiaDB:DHA2_5543"/>
<dbReference type="Gene3D" id="3.80.10.10">
    <property type="entry name" value="Ribonuclease Inhibitor"/>
    <property type="match status" value="5"/>
</dbReference>
<dbReference type="InterPro" id="IPR001611">
    <property type="entry name" value="Leu-rich_rpt"/>
</dbReference>
<keyword evidence="1" id="KW-0433">Leucine-rich repeat</keyword>
<dbReference type="InterPro" id="IPR032675">
    <property type="entry name" value="LRR_dom_sf"/>
</dbReference>
<dbReference type="Proteomes" id="UP000018320">
    <property type="component" value="Unassembled WGS sequence"/>
</dbReference>
<dbReference type="Pfam" id="PF13855">
    <property type="entry name" value="LRR_8"/>
    <property type="match status" value="1"/>
</dbReference>
<feature type="region of interest" description="Disordered" evidence="3">
    <location>
        <begin position="1466"/>
        <end position="1485"/>
    </location>
</feature>
<gene>
    <name evidence="4" type="ORF">DHA2_5543</name>
</gene>
<organism evidence="4 5">
    <name type="scientific">Giardia intestinalis</name>
    <name type="common">Giardia lamblia</name>
    <dbReference type="NCBI Taxonomy" id="5741"/>
    <lineage>
        <taxon>Eukaryota</taxon>
        <taxon>Metamonada</taxon>
        <taxon>Diplomonadida</taxon>
        <taxon>Hexamitidae</taxon>
        <taxon>Giardiinae</taxon>
        <taxon>Giardia</taxon>
    </lineage>
</organism>
<evidence type="ECO:0000313" key="5">
    <source>
        <dbReference type="Proteomes" id="UP000018320"/>
    </source>
</evidence>
<dbReference type="SMART" id="SM00369">
    <property type="entry name" value="LRR_TYP"/>
    <property type="match status" value="5"/>
</dbReference>
<dbReference type="VEuPathDB" id="GiardiaDB:GL50581_3601"/>
<proteinExistence type="predicted"/>
<dbReference type="EMBL" id="AHGT01000034">
    <property type="protein sequence ID" value="ESU37045.1"/>
    <property type="molecule type" value="Genomic_DNA"/>
</dbReference>
<dbReference type="SMART" id="SM00368">
    <property type="entry name" value="LRR_RI"/>
    <property type="match status" value="2"/>
</dbReference>
<evidence type="ECO:0000256" key="2">
    <source>
        <dbReference type="ARBA" id="ARBA00022737"/>
    </source>
</evidence>
<evidence type="ECO:0000313" key="4">
    <source>
        <dbReference type="EMBL" id="ESU37045.1"/>
    </source>
</evidence>
<dbReference type="PANTHER" id="PTHR46652:SF3">
    <property type="entry name" value="LEUCINE-RICH REPEAT-CONTAINING PROTEIN 9"/>
    <property type="match status" value="1"/>
</dbReference>
<accession>V6TJB9</accession>